<dbReference type="Gene3D" id="1.20.1600.10">
    <property type="entry name" value="Outer membrane efflux proteins (OEP)"/>
    <property type="match status" value="1"/>
</dbReference>
<evidence type="ECO:0000256" key="3">
    <source>
        <dbReference type="ARBA" id="ARBA00022692"/>
    </source>
</evidence>
<organism evidence="6 7">
    <name type="scientific">Leptospira brenneri</name>
    <dbReference type="NCBI Taxonomy" id="2023182"/>
    <lineage>
        <taxon>Bacteria</taxon>
        <taxon>Pseudomonadati</taxon>
        <taxon>Spirochaetota</taxon>
        <taxon>Spirochaetia</taxon>
        <taxon>Leptospirales</taxon>
        <taxon>Leptospiraceae</taxon>
        <taxon>Leptospira</taxon>
    </lineage>
</organism>
<dbReference type="GO" id="GO:0015288">
    <property type="term" value="F:porin activity"/>
    <property type="evidence" value="ECO:0007669"/>
    <property type="project" value="TreeGrafter"/>
</dbReference>
<keyword evidence="7" id="KW-1185">Reference proteome</keyword>
<evidence type="ECO:0000313" key="6">
    <source>
        <dbReference type="EMBL" id="TGK97242.1"/>
    </source>
</evidence>
<evidence type="ECO:0000256" key="1">
    <source>
        <dbReference type="ARBA" id="ARBA00004442"/>
    </source>
</evidence>
<gene>
    <name evidence="6" type="ORF">EHQ30_10610</name>
</gene>
<comment type="subcellular location">
    <subcellularLocation>
        <location evidence="1">Cell outer membrane</location>
    </subcellularLocation>
</comment>
<reference evidence="6" key="1">
    <citation type="journal article" date="2019" name="PLoS Negl. Trop. Dis.">
        <title>Revisiting the worldwide diversity of Leptospira species in the environment.</title>
        <authorList>
            <person name="Vincent A.T."/>
            <person name="Schiettekatte O."/>
            <person name="Bourhy P."/>
            <person name="Veyrier F.J."/>
            <person name="Picardeau M."/>
        </authorList>
    </citation>
    <scope>NUCLEOTIDE SEQUENCE [LARGE SCALE GENOMIC DNA]</scope>
    <source>
        <strain evidence="6">201800277</strain>
    </source>
</reference>
<dbReference type="Proteomes" id="UP000297891">
    <property type="component" value="Unassembled WGS sequence"/>
</dbReference>
<proteinExistence type="predicted"/>
<dbReference type="GO" id="GO:0015562">
    <property type="term" value="F:efflux transmembrane transporter activity"/>
    <property type="evidence" value="ECO:0007669"/>
    <property type="project" value="InterPro"/>
</dbReference>
<evidence type="ECO:0000256" key="2">
    <source>
        <dbReference type="ARBA" id="ARBA00022452"/>
    </source>
</evidence>
<dbReference type="InterPro" id="IPR051906">
    <property type="entry name" value="TolC-like"/>
</dbReference>
<evidence type="ECO:0000256" key="4">
    <source>
        <dbReference type="ARBA" id="ARBA00023136"/>
    </source>
</evidence>
<keyword evidence="4" id="KW-0472">Membrane</keyword>
<sequence>MWHKTWILCVFIGNLSTSLQAESKLRWEDCVWIGMERSGSLGLENVRSEIFPILTRDKWKQYLPKLGVHYFGIFSKNQEQIDQEYRDVRLQIQQLLYDGGETEREKQKIELRRLIHSEDKKLLKEKIFKSISLSYLNFNKLMLVDLLYQLRAERYRLEEKKREKESELGLLAKGELGFLKIWEVEFQSKKIHSESAKKLALLELKQAMSLDSRMSLFLEGGITETIRLFEPREIQTSDANHPVLKKVRLQMELAELEEESLENDWKPKLVLGGYVGKNGNLGFPLQNEIYGFSLGVQANLGGTSFQSNTQNGIQSEGNGIQRIPGYGPQPVGSGENAFQSGSIGLFDDMGRNKKVFESKMSVLQAKQDWKQSDISFQNQIQSVEIKVIELYGKYNLYLNNFKSNLFQLRSKREERKENLISELEYLKSEDEMFLGMETLLDHYFQYIANALELVLLLGENPFENRYYRLESKQFSSDLNDILDVWKERTHKKNSKTNEPKLINKYPFLMEESYESR</sequence>
<accession>A0A5F1ZD20</accession>
<dbReference type="GO" id="GO:0009279">
    <property type="term" value="C:cell outer membrane"/>
    <property type="evidence" value="ECO:0007669"/>
    <property type="project" value="UniProtKB-SubCell"/>
</dbReference>
<keyword evidence="2" id="KW-1134">Transmembrane beta strand</keyword>
<evidence type="ECO:0000313" key="7">
    <source>
        <dbReference type="Proteomes" id="UP000297891"/>
    </source>
</evidence>
<dbReference type="EMBL" id="RQFP01000001">
    <property type="protein sequence ID" value="TGK97242.1"/>
    <property type="molecule type" value="Genomic_DNA"/>
</dbReference>
<keyword evidence="5" id="KW-0998">Cell outer membrane</keyword>
<evidence type="ECO:0000256" key="5">
    <source>
        <dbReference type="ARBA" id="ARBA00023237"/>
    </source>
</evidence>
<comment type="caution">
    <text evidence="6">The sequence shown here is derived from an EMBL/GenBank/DDBJ whole genome shotgun (WGS) entry which is preliminary data.</text>
</comment>
<dbReference type="GO" id="GO:1990281">
    <property type="term" value="C:efflux pump complex"/>
    <property type="evidence" value="ECO:0007669"/>
    <property type="project" value="TreeGrafter"/>
</dbReference>
<dbReference type="RefSeq" id="WP_135676884.1">
    <property type="nucleotide sequence ID" value="NZ_RQFP01000001.1"/>
</dbReference>
<dbReference type="PANTHER" id="PTHR30026:SF20">
    <property type="entry name" value="OUTER MEMBRANE PROTEIN TOLC"/>
    <property type="match status" value="1"/>
</dbReference>
<protein>
    <submittedName>
        <fullName evidence="6">Channel protein TolC</fullName>
    </submittedName>
</protein>
<name>A0A5F1ZD20_9LEPT</name>
<dbReference type="SUPFAM" id="SSF56954">
    <property type="entry name" value="Outer membrane efflux proteins (OEP)"/>
    <property type="match status" value="1"/>
</dbReference>
<dbReference type="OrthoDB" id="343152at2"/>
<dbReference type="PANTHER" id="PTHR30026">
    <property type="entry name" value="OUTER MEMBRANE PROTEIN TOLC"/>
    <property type="match status" value="1"/>
</dbReference>
<dbReference type="AlphaFoldDB" id="A0A5F1ZD20"/>
<keyword evidence="3" id="KW-0812">Transmembrane</keyword>